<sequence>MEPIGCWEYILAQTEQKDRPIYVRVPVGKTVPYWPHMHSSHLLLLAEIAPSVTGLSSAGLENIQKAADRCYRPPISEYPGSSIKKMLPGDEDAAAATVSRSWPGYPVLAERRQLGDWMLKHLAPADLPGLPVIAPTIPVPDHWCEPSSEPPADDFKFLTLDPAESLRDRDLAHQYGGQSFSSHSHTSARYPCVSVTHDHLSKLGTNFVSHPSPDSSCSSE</sequence>
<gene>
    <name evidence="1" type="ORF">V5O48_009131</name>
</gene>
<accession>A0ABR3FC18</accession>
<evidence type="ECO:0000313" key="2">
    <source>
        <dbReference type="Proteomes" id="UP001465976"/>
    </source>
</evidence>
<protein>
    <submittedName>
        <fullName evidence="1">Uncharacterized protein</fullName>
    </submittedName>
</protein>
<reference evidence="1 2" key="1">
    <citation type="submission" date="2024-02" db="EMBL/GenBank/DDBJ databases">
        <title>A draft genome for the cacao thread blight pathogen Marasmius crinis-equi.</title>
        <authorList>
            <person name="Cohen S.P."/>
            <person name="Baruah I.K."/>
            <person name="Amoako-Attah I."/>
            <person name="Bukari Y."/>
            <person name="Meinhardt L.W."/>
            <person name="Bailey B.A."/>
        </authorList>
    </citation>
    <scope>NUCLEOTIDE SEQUENCE [LARGE SCALE GENOMIC DNA]</scope>
    <source>
        <strain evidence="1 2">GH-76</strain>
    </source>
</reference>
<dbReference type="Proteomes" id="UP001465976">
    <property type="component" value="Unassembled WGS sequence"/>
</dbReference>
<evidence type="ECO:0000313" key="1">
    <source>
        <dbReference type="EMBL" id="KAL0572831.1"/>
    </source>
</evidence>
<organism evidence="1 2">
    <name type="scientific">Marasmius crinis-equi</name>
    <dbReference type="NCBI Taxonomy" id="585013"/>
    <lineage>
        <taxon>Eukaryota</taxon>
        <taxon>Fungi</taxon>
        <taxon>Dikarya</taxon>
        <taxon>Basidiomycota</taxon>
        <taxon>Agaricomycotina</taxon>
        <taxon>Agaricomycetes</taxon>
        <taxon>Agaricomycetidae</taxon>
        <taxon>Agaricales</taxon>
        <taxon>Marasmiineae</taxon>
        <taxon>Marasmiaceae</taxon>
        <taxon>Marasmius</taxon>
    </lineage>
</organism>
<proteinExistence type="predicted"/>
<dbReference type="EMBL" id="JBAHYK010000577">
    <property type="protein sequence ID" value="KAL0572831.1"/>
    <property type="molecule type" value="Genomic_DNA"/>
</dbReference>
<keyword evidence="2" id="KW-1185">Reference proteome</keyword>
<comment type="caution">
    <text evidence="1">The sequence shown here is derived from an EMBL/GenBank/DDBJ whole genome shotgun (WGS) entry which is preliminary data.</text>
</comment>
<feature type="non-terminal residue" evidence="1">
    <location>
        <position position="220"/>
    </location>
</feature>
<name>A0ABR3FC18_9AGAR</name>